<name>A0AAJ7W4S3_CEPCN</name>
<evidence type="ECO:0000313" key="3">
    <source>
        <dbReference type="RefSeq" id="XP_024944494.1"/>
    </source>
</evidence>
<keyword evidence="2" id="KW-1185">Reference proteome</keyword>
<feature type="region of interest" description="Disordered" evidence="1">
    <location>
        <begin position="171"/>
        <end position="195"/>
    </location>
</feature>
<sequence>MSDGLYAYLEALDDTWETNTPHDVYNDEERELAEGSNNLTYYAMDTRTASRRNIRHIRYEIMAIASAGSDHSDYGNGDDDCSTMSSASIEHYQYPLEAAGYNDHIAPGNSRPRRSTTTRKNRCCVEAASYNDHIAPKNSRPSQEHDDAEEPVLCVLWNGVYESVDVDEAADALAERDEPPSAADTLEEDAGDADTQYQTGGGPLLRSQSCAVEDTDNEGVIDNDVLPPGYRFTVEAETTRRINRFRLDRREITMAIRRPPQDPDTNTVSWLQGAVLIIFICR</sequence>
<dbReference type="RefSeq" id="XP_024944494.1">
    <property type="nucleotide sequence ID" value="XM_025088726.1"/>
</dbReference>
<organism evidence="2 3">
    <name type="scientific">Cephus cinctus</name>
    <name type="common">Wheat stem sawfly</name>
    <dbReference type="NCBI Taxonomy" id="211228"/>
    <lineage>
        <taxon>Eukaryota</taxon>
        <taxon>Metazoa</taxon>
        <taxon>Ecdysozoa</taxon>
        <taxon>Arthropoda</taxon>
        <taxon>Hexapoda</taxon>
        <taxon>Insecta</taxon>
        <taxon>Pterygota</taxon>
        <taxon>Neoptera</taxon>
        <taxon>Endopterygota</taxon>
        <taxon>Hymenoptera</taxon>
        <taxon>Cephoidea</taxon>
        <taxon>Cephidae</taxon>
        <taxon>Cephus</taxon>
    </lineage>
</organism>
<dbReference type="AlphaFoldDB" id="A0AAJ7W4S3"/>
<accession>A0AAJ7W4S3</accession>
<dbReference type="KEGG" id="ccin:112494914"/>
<reference evidence="3" key="1">
    <citation type="submission" date="2025-08" db="UniProtKB">
        <authorList>
            <consortium name="RefSeq"/>
        </authorList>
    </citation>
    <scope>IDENTIFICATION</scope>
</reference>
<proteinExistence type="predicted"/>
<protein>
    <submittedName>
        <fullName evidence="3">Uncharacterized protein LOC112494914</fullName>
    </submittedName>
</protein>
<gene>
    <name evidence="3" type="primary">LOC112494914</name>
</gene>
<evidence type="ECO:0000256" key="1">
    <source>
        <dbReference type="SAM" id="MobiDB-lite"/>
    </source>
</evidence>
<dbReference type="GeneID" id="112494914"/>
<evidence type="ECO:0000313" key="2">
    <source>
        <dbReference type="Proteomes" id="UP000694920"/>
    </source>
</evidence>
<dbReference type="Proteomes" id="UP000694920">
    <property type="component" value="Unplaced"/>
</dbReference>